<feature type="DNA-binding region" description="H-T-H motif" evidence="2">
    <location>
        <begin position="47"/>
        <end position="66"/>
    </location>
</feature>
<sequence>MTLPRENGTITTEPMFADWRTFEALPLTPILEQALELFNENGYHGTTVRQIARRVGVTVPALYYHHESKEAVLVALFELQMRELNDRAEAAAREAGDDVVAQFSNVVEAIVLYMTNRVRHVGLDTELRHVSVDSRSRYAATRKRLELMVIDVVSEGVAVGAFSATNVAETVRALLGMFQSIPRWYQLGGALTPEQVAERYVDIALHTVGYRPAH</sequence>
<protein>
    <submittedName>
        <fullName evidence="4">TetR/AcrR family transcriptional regulator</fullName>
    </submittedName>
</protein>
<reference evidence="4" key="1">
    <citation type="submission" date="2023-10" db="EMBL/GenBank/DDBJ databases">
        <title>Development of a sustainable strategy for remediation of hydrocarbon-contaminated territories based on the waste exchange concept.</title>
        <authorList>
            <person name="Krivoruchko A."/>
        </authorList>
    </citation>
    <scope>NUCLEOTIDE SEQUENCE</scope>
    <source>
        <strain evidence="4">IEGM 68</strain>
    </source>
</reference>
<evidence type="ECO:0000256" key="1">
    <source>
        <dbReference type="ARBA" id="ARBA00023125"/>
    </source>
</evidence>
<dbReference type="Gene3D" id="1.10.10.60">
    <property type="entry name" value="Homeodomain-like"/>
    <property type="match status" value="1"/>
</dbReference>
<dbReference type="GO" id="GO:0000976">
    <property type="term" value="F:transcription cis-regulatory region binding"/>
    <property type="evidence" value="ECO:0007669"/>
    <property type="project" value="TreeGrafter"/>
</dbReference>
<dbReference type="InterPro" id="IPR041490">
    <property type="entry name" value="KstR2_TetR_C"/>
</dbReference>
<dbReference type="PRINTS" id="PR00455">
    <property type="entry name" value="HTHTETR"/>
</dbReference>
<name>A0AAE4V022_9NOCA</name>
<dbReference type="PANTHER" id="PTHR30055:SF237">
    <property type="entry name" value="TRANSCRIPTIONAL REPRESSOR MCE3R"/>
    <property type="match status" value="1"/>
</dbReference>
<dbReference type="PANTHER" id="PTHR30055">
    <property type="entry name" value="HTH-TYPE TRANSCRIPTIONAL REGULATOR RUTR"/>
    <property type="match status" value="1"/>
</dbReference>
<evidence type="ECO:0000256" key="2">
    <source>
        <dbReference type="PROSITE-ProRule" id="PRU00335"/>
    </source>
</evidence>
<dbReference type="Proteomes" id="UP001185863">
    <property type="component" value="Unassembled WGS sequence"/>
</dbReference>
<keyword evidence="1 2" id="KW-0238">DNA-binding</keyword>
<dbReference type="InterPro" id="IPR036271">
    <property type="entry name" value="Tet_transcr_reg_TetR-rel_C_sf"/>
</dbReference>
<organism evidence="4 5">
    <name type="scientific">Rhodococcus oxybenzonivorans</name>
    <dbReference type="NCBI Taxonomy" id="1990687"/>
    <lineage>
        <taxon>Bacteria</taxon>
        <taxon>Bacillati</taxon>
        <taxon>Actinomycetota</taxon>
        <taxon>Actinomycetes</taxon>
        <taxon>Mycobacteriales</taxon>
        <taxon>Nocardiaceae</taxon>
        <taxon>Rhodococcus</taxon>
    </lineage>
</organism>
<evidence type="ECO:0000313" key="5">
    <source>
        <dbReference type="Proteomes" id="UP001185863"/>
    </source>
</evidence>
<dbReference type="InterPro" id="IPR009057">
    <property type="entry name" value="Homeodomain-like_sf"/>
</dbReference>
<dbReference type="AlphaFoldDB" id="A0AAE4V022"/>
<dbReference type="PROSITE" id="PS50977">
    <property type="entry name" value="HTH_TETR_2"/>
    <property type="match status" value="1"/>
</dbReference>
<dbReference type="InterPro" id="IPR001647">
    <property type="entry name" value="HTH_TetR"/>
</dbReference>
<proteinExistence type="predicted"/>
<dbReference type="InterPro" id="IPR050109">
    <property type="entry name" value="HTH-type_TetR-like_transc_reg"/>
</dbReference>
<dbReference type="Pfam" id="PF00440">
    <property type="entry name" value="TetR_N"/>
    <property type="match status" value="1"/>
</dbReference>
<dbReference type="EMBL" id="JAWLUP010000044">
    <property type="protein sequence ID" value="MDV7266265.1"/>
    <property type="molecule type" value="Genomic_DNA"/>
</dbReference>
<dbReference type="Pfam" id="PF17932">
    <property type="entry name" value="TetR_C_24"/>
    <property type="match status" value="1"/>
</dbReference>
<comment type="caution">
    <text evidence="4">The sequence shown here is derived from an EMBL/GenBank/DDBJ whole genome shotgun (WGS) entry which is preliminary data.</text>
</comment>
<gene>
    <name evidence="4" type="ORF">R4315_17190</name>
</gene>
<feature type="domain" description="HTH tetR-type" evidence="3">
    <location>
        <begin position="24"/>
        <end position="84"/>
    </location>
</feature>
<accession>A0AAE4V022</accession>
<dbReference type="SUPFAM" id="SSF46689">
    <property type="entry name" value="Homeodomain-like"/>
    <property type="match status" value="1"/>
</dbReference>
<dbReference type="GO" id="GO:0003700">
    <property type="term" value="F:DNA-binding transcription factor activity"/>
    <property type="evidence" value="ECO:0007669"/>
    <property type="project" value="TreeGrafter"/>
</dbReference>
<dbReference type="Gene3D" id="1.10.357.10">
    <property type="entry name" value="Tetracycline Repressor, domain 2"/>
    <property type="match status" value="1"/>
</dbReference>
<evidence type="ECO:0000313" key="4">
    <source>
        <dbReference type="EMBL" id="MDV7266265.1"/>
    </source>
</evidence>
<evidence type="ECO:0000259" key="3">
    <source>
        <dbReference type="PROSITE" id="PS50977"/>
    </source>
</evidence>
<dbReference type="SUPFAM" id="SSF48498">
    <property type="entry name" value="Tetracyclin repressor-like, C-terminal domain"/>
    <property type="match status" value="1"/>
</dbReference>